<dbReference type="PANTHER" id="PTHR21608">
    <property type="entry name" value="KINESIN-LIKE PROTEIN CG14535"/>
    <property type="match status" value="1"/>
</dbReference>
<feature type="region of interest" description="Disordered" evidence="2">
    <location>
        <begin position="349"/>
        <end position="522"/>
    </location>
</feature>
<evidence type="ECO:0000256" key="1">
    <source>
        <dbReference type="SAM" id="Coils"/>
    </source>
</evidence>
<accession>A0A423T9W8</accession>
<evidence type="ECO:0000313" key="4">
    <source>
        <dbReference type="Proteomes" id="UP000283509"/>
    </source>
</evidence>
<dbReference type="STRING" id="6689.A0A423T9W8"/>
<gene>
    <name evidence="3" type="ORF">C7M84_008279</name>
</gene>
<reference evidence="3 4" key="1">
    <citation type="submission" date="2018-04" db="EMBL/GenBank/DDBJ databases">
        <authorList>
            <person name="Zhang X."/>
            <person name="Yuan J."/>
            <person name="Li F."/>
            <person name="Xiang J."/>
        </authorList>
    </citation>
    <scope>NUCLEOTIDE SEQUENCE [LARGE SCALE GENOMIC DNA]</scope>
    <source>
        <tissue evidence="3">Muscle</tissue>
    </source>
</reference>
<evidence type="ECO:0000256" key="2">
    <source>
        <dbReference type="SAM" id="MobiDB-lite"/>
    </source>
</evidence>
<keyword evidence="1" id="KW-0175">Coiled coil</keyword>
<feature type="region of interest" description="Disordered" evidence="2">
    <location>
        <begin position="303"/>
        <end position="329"/>
    </location>
</feature>
<feature type="compositionally biased region" description="Acidic residues" evidence="2">
    <location>
        <begin position="22"/>
        <end position="31"/>
    </location>
</feature>
<dbReference type="GO" id="GO:0007018">
    <property type="term" value="P:microtubule-based movement"/>
    <property type="evidence" value="ECO:0007669"/>
    <property type="project" value="InterPro"/>
</dbReference>
<dbReference type="EMBL" id="QCYY01002042">
    <property type="protein sequence ID" value="ROT73293.1"/>
    <property type="molecule type" value="Genomic_DNA"/>
</dbReference>
<feature type="compositionally biased region" description="Basic and acidic residues" evidence="2">
    <location>
        <begin position="562"/>
        <end position="598"/>
    </location>
</feature>
<organism evidence="3 4">
    <name type="scientific">Penaeus vannamei</name>
    <name type="common">Whiteleg shrimp</name>
    <name type="synonym">Litopenaeus vannamei</name>
    <dbReference type="NCBI Taxonomy" id="6689"/>
    <lineage>
        <taxon>Eukaryota</taxon>
        <taxon>Metazoa</taxon>
        <taxon>Ecdysozoa</taxon>
        <taxon>Arthropoda</taxon>
        <taxon>Crustacea</taxon>
        <taxon>Multicrustacea</taxon>
        <taxon>Malacostraca</taxon>
        <taxon>Eumalacostraca</taxon>
        <taxon>Eucarida</taxon>
        <taxon>Decapoda</taxon>
        <taxon>Dendrobranchiata</taxon>
        <taxon>Penaeoidea</taxon>
        <taxon>Penaeidae</taxon>
        <taxon>Penaeus</taxon>
    </lineage>
</organism>
<protein>
    <submittedName>
        <fullName evidence="3">Kinesin-like protein</fullName>
    </submittedName>
</protein>
<dbReference type="OrthoDB" id="6361791at2759"/>
<feature type="compositionally biased region" description="Low complexity" evidence="2">
    <location>
        <begin position="376"/>
        <end position="385"/>
    </location>
</feature>
<feature type="compositionally biased region" description="Low complexity" evidence="2">
    <location>
        <begin position="653"/>
        <end position="684"/>
    </location>
</feature>
<comment type="caution">
    <text evidence="3">The sequence shown here is derived from an EMBL/GenBank/DDBJ whole genome shotgun (WGS) entry which is preliminary data.</text>
</comment>
<proteinExistence type="predicted"/>
<sequence>MRARRSGGRPRPLARRGRTEEYIEVEEPEEPVEMVDSWCQVTEEDIERTLAEAGVHFIPFLPHRHLLPTLQEDPSEVPSETAGVESSEAASVMSLRAQSEAKEESLQPLRVAEDAVKTNNNFMEEQDAALGLEYKPASRYEQMINDPNFTAKTHYFAKRLEELQQLHELYRNLAKQAPRWRTSIHSPSALKEPSEVSEDDSSVSEGGEEPEPKVLPQPFFSQEGTLTSLKLGGEYEFNWKSLLPEEIALQSEANEGKNEGGEDTASEVSKDVNDPLYDIQSDIMPYLPSNYVSLSTLTALRQPDGASNPNLNGELARSEPQAVAAPVEEGADAVATATAVVALQERLPGNGASLSDDESNVKQVKVKKEKRKKKLGLLSKSSNKSGAFAKDEAEGDENSTSSKLSWSRFFGSPRHKGSPKESSKKSGKSSSKSSSKSPTSSSKNSEKSDKKSQRERERSKDSKSSASKEGKAGKEGKAAHSQEGHHGTEAGKQADSKSAKAFQKMDSERSNGSLKNNGTRRCLLFCPCPPRPYTLATTRAQIREWDSRWVKGTMRELQALSERLRRIGENRSRNEESEHEEMRDPRTRRSRGESRHGESSGYESVIRDSECSSFGSSQDSGLDDDGLKGKAEGKVPSGASLTTTAPRAGVAFSAAPPSSSATSSPKGHQTSSSGGSSSSCASASQRAVLDDFDEEDVARYEGHRTEEDIAKCRRTQEKIRALREKQDQLKRELEAAKSRLMIDKSRWSFELHVEEAMTWRDDGYVEALQQETIILAKRVMAARSRLLLSTCFDASPTLQDHPSFGEAVAGAAEDDGLEDLSVIEEEEEEGAGGDAASGETCWGGSPRIKGLSEMESRSCWAALRRTQEDAGGGAAAGGDGDGGARGAKPEGDKGEPKKRPDKGETSDSDRGQGLEAVGRSDRIESVVKISEGFNVEDWRRLKESFIL</sequence>
<feature type="region of interest" description="Disordered" evidence="2">
    <location>
        <begin position="184"/>
        <end position="220"/>
    </location>
</feature>
<feature type="region of interest" description="Disordered" evidence="2">
    <location>
        <begin position="71"/>
        <end position="107"/>
    </location>
</feature>
<feature type="region of interest" description="Disordered" evidence="2">
    <location>
        <begin position="1"/>
        <end position="31"/>
    </location>
</feature>
<feature type="compositionally biased region" description="Polar residues" evidence="2">
    <location>
        <begin position="510"/>
        <end position="519"/>
    </location>
</feature>
<reference evidence="3 4" key="2">
    <citation type="submission" date="2019-01" db="EMBL/GenBank/DDBJ databases">
        <title>The decoding of complex shrimp genome reveals the adaptation for benthos swimmer, frequently molting mechanism and breeding impact on genome.</title>
        <authorList>
            <person name="Sun Y."/>
            <person name="Gao Y."/>
            <person name="Yu Y."/>
        </authorList>
    </citation>
    <scope>NUCLEOTIDE SEQUENCE [LARGE SCALE GENOMIC DNA]</scope>
    <source>
        <tissue evidence="3">Muscle</tissue>
    </source>
</reference>
<dbReference type="Proteomes" id="UP000283509">
    <property type="component" value="Unassembled WGS sequence"/>
</dbReference>
<feature type="compositionally biased region" description="Basic and acidic residues" evidence="2">
    <location>
        <begin position="444"/>
        <end position="509"/>
    </location>
</feature>
<feature type="compositionally biased region" description="Low complexity" evidence="2">
    <location>
        <begin position="428"/>
        <end position="443"/>
    </location>
</feature>
<feature type="region of interest" description="Disordered" evidence="2">
    <location>
        <begin position="253"/>
        <end position="273"/>
    </location>
</feature>
<feature type="compositionally biased region" description="Gly residues" evidence="2">
    <location>
        <begin position="870"/>
        <end position="885"/>
    </location>
</feature>
<dbReference type="GO" id="GO:0003777">
    <property type="term" value="F:microtubule motor activity"/>
    <property type="evidence" value="ECO:0007669"/>
    <property type="project" value="InterPro"/>
</dbReference>
<evidence type="ECO:0000313" key="3">
    <source>
        <dbReference type="EMBL" id="ROT73293.1"/>
    </source>
</evidence>
<feature type="compositionally biased region" description="Basic residues" evidence="2">
    <location>
        <begin position="1"/>
        <end position="16"/>
    </location>
</feature>
<dbReference type="PANTHER" id="PTHR21608:SF7">
    <property type="entry name" value="KINESIN-LIKE PROTEIN CG14535"/>
    <property type="match status" value="1"/>
</dbReference>
<feature type="compositionally biased region" description="Acidic residues" evidence="2">
    <location>
        <begin position="195"/>
        <end position="209"/>
    </location>
</feature>
<feature type="compositionally biased region" description="Low complexity" evidence="2">
    <location>
        <begin position="611"/>
        <end position="620"/>
    </location>
</feature>
<feature type="compositionally biased region" description="Basic and acidic residues" evidence="2">
    <location>
        <begin position="887"/>
        <end position="922"/>
    </location>
</feature>
<feature type="region of interest" description="Disordered" evidence="2">
    <location>
        <begin position="825"/>
        <end position="849"/>
    </location>
</feature>
<keyword evidence="4" id="KW-1185">Reference proteome</keyword>
<feature type="coiled-coil region" evidence="1">
    <location>
        <begin position="712"/>
        <end position="739"/>
    </location>
</feature>
<name>A0A423T9W8_PENVA</name>
<feature type="compositionally biased region" description="Basic residues" evidence="2">
    <location>
        <begin position="364"/>
        <end position="375"/>
    </location>
</feature>
<dbReference type="AlphaFoldDB" id="A0A423T9W8"/>
<dbReference type="InterPro" id="IPR027640">
    <property type="entry name" value="Kinesin-like_fam"/>
</dbReference>
<feature type="region of interest" description="Disordered" evidence="2">
    <location>
        <begin position="864"/>
        <end position="922"/>
    </location>
</feature>
<feature type="region of interest" description="Disordered" evidence="2">
    <location>
        <begin position="561"/>
        <end position="686"/>
    </location>
</feature>